<keyword evidence="7" id="KW-0539">Nucleus</keyword>
<dbReference type="InterPro" id="IPR030380">
    <property type="entry name" value="SAM_MeTfrase_DRM"/>
</dbReference>
<evidence type="ECO:0000256" key="4">
    <source>
        <dbReference type="ARBA" id="ARBA00022691"/>
    </source>
</evidence>
<accession>A0A5J9TMK8</accession>
<dbReference type="GO" id="GO:0032259">
    <property type="term" value="P:methylation"/>
    <property type="evidence" value="ECO:0007669"/>
    <property type="project" value="UniProtKB-KW"/>
</dbReference>
<evidence type="ECO:0000313" key="9">
    <source>
        <dbReference type="EMBL" id="TVU12570.1"/>
    </source>
</evidence>
<evidence type="ECO:0000256" key="2">
    <source>
        <dbReference type="ARBA" id="ARBA00022603"/>
    </source>
</evidence>
<organism evidence="9 10">
    <name type="scientific">Eragrostis curvula</name>
    <name type="common">weeping love grass</name>
    <dbReference type="NCBI Taxonomy" id="38414"/>
    <lineage>
        <taxon>Eukaryota</taxon>
        <taxon>Viridiplantae</taxon>
        <taxon>Streptophyta</taxon>
        <taxon>Embryophyta</taxon>
        <taxon>Tracheophyta</taxon>
        <taxon>Spermatophyta</taxon>
        <taxon>Magnoliopsida</taxon>
        <taxon>Liliopsida</taxon>
        <taxon>Poales</taxon>
        <taxon>Poaceae</taxon>
        <taxon>PACMAD clade</taxon>
        <taxon>Chloridoideae</taxon>
        <taxon>Eragrostideae</taxon>
        <taxon>Eragrostidinae</taxon>
        <taxon>Eragrostis</taxon>
    </lineage>
</organism>
<dbReference type="AlphaFoldDB" id="A0A5J9TMK8"/>
<evidence type="ECO:0000256" key="6">
    <source>
        <dbReference type="ARBA" id="ARBA00023125"/>
    </source>
</evidence>
<sequence>MGMGFTREMAIRNDPSVDNWSASGRVLHVHEDDDDILENWDADNIGGSSNRSPDFDDSVDEEFLKEMSHDEKVKSLVGMGFSEAIPRMAVTRCDGRPRSVGRCLVSQAIGPPFFYYENVALAPKGVWAEMSRFLYDIEPEYVDSKFFCACARKRGYIHNLPIEKRSPLHPLPPMTISEAFPSSKKFWPPWDTRKQFNCLQTCVASAKLTEGIRCTLANSECLCLRDQKDVLLQCRRWNLLWVGKNKVAPLEPHEMEMLLGFPKDHTRGISRTERYRSLGNSFQVDTVAYHLSVLKDMFPHGINVLSLFSGIGGAEVALHRLGIHMKTVVSVEKADANRAVLRSWWDQTQTGTLIEIADVQRRSNCSRVVPLHTKDQKAVATMLGTSRQGRRSSRPSWWCLAARSEKRQAVAAVLGAWLQGHGGRREGGQ</sequence>
<dbReference type="GO" id="GO:0005634">
    <property type="term" value="C:nucleus"/>
    <property type="evidence" value="ECO:0007669"/>
    <property type="project" value="UniProtKB-SubCell"/>
</dbReference>
<keyword evidence="6" id="KW-0238">DNA-binding</keyword>
<protein>
    <recommendedName>
        <fullName evidence="8">SAM-dependent MTase DRM-type domain-containing protein</fullName>
    </recommendedName>
</protein>
<dbReference type="GO" id="GO:0003677">
    <property type="term" value="F:DNA binding"/>
    <property type="evidence" value="ECO:0007669"/>
    <property type="project" value="UniProtKB-KW"/>
</dbReference>
<evidence type="ECO:0000259" key="8">
    <source>
        <dbReference type="PROSITE" id="PS51680"/>
    </source>
</evidence>
<dbReference type="InterPro" id="IPR050390">
    <property type="entry name" value="C5-Methyltransferase"/>
</dbReference>
<keyword evidence="2" id="KW-0489">Methyltransferase</keyword>
<proteinExistence type="predicted"/>
<dbReference type="PANTHER" id="PTHR23068">
    <property type="entry name" value="DNA CYTOSINE-5- -METHYLTRANSFERASE 3-RELATED"/>
    <property type="match status" value="1"/>
</dbReference>
<evidence type="ECO:0000256" key="5">
    <source>
        <dbReference type="ARBA" id="ARBA00022737"/>
    </source>
</evidence>
<name>A0A5J9TMK8_9POAL</name>
<dbReference type="OrthoDB" id="687233at2759"/>
<feature type="domain" description="SAM-dependent MTase DRM-type" evidence="8">
    <location>
        <begin position="100"/>
        <end position="413"/>
    </location>
</feature>
<reference evidence="9 10" key="1">
    <citation type="journal article" date="2019" name="Sci. Rep.">
        <title>A high-quality genome of Eragrostis curvula grass provides insights into Poaceae evolution and supports new strategies to enhance forage quality.</title>
        <authorList>
            <person name="Carballo J."/>
            <person name="Santos B.A.C.M."/>
            <person name="Zappacosta D."/>
            <person name="Garbus I."/>
            <person name="Selva J.P."/>
            <person name="Gallo C.A."/>
            <person name="Diaz A."/>
            <person name="Albertini E."/>
            <person name="Caccamo M."/>
            <person name="Echenique V."/>
        </authorList>
    </citation>
    <scope>NUCLEOTIDE SEQUENCE [LARGE SCALE GENOMIC DNA]</scope>
    <source>
        <strain evidence="10">cv. Victoria</strain>
        <tissue evidence="9">Leaf</tissue>
    </source>
</reference>
<keyword evidence="3" id="KW-0808">Transferase</keyword>
<keyword evidence="5" id="KW-0677">Repeat</keyword>
<keyword evidence="10" id="KW-1185">Reference proteome</keyword>
<dbReference type="Gene3D" id="3.40.50.150">
    <property type="entry name" value="Vaccinia Virus protein VP39"/>
    <property type="match status" value="1"/>
</dbReference>
<comment type="caution">
    <text evidence="9">The sequence shown here is derived from an EMBL/GenBank/DDBJ whole genome shotgun (WGS) entry which is preliminary data.</text>
</comment>
<dbReference type="PANTHER" id="PTHR23068:SF25">
    <property type="entry name" value="DNA (CYTOSINE-5)-METHYLTRANSFERASE DRM2"/>
    <property type="match status" value="1"/>
</dbReference>
<comment type="subcellular location">
    <subcellularLocation>
        <location evidence="1">Nucleus</location>
    </subcellularLocation>
</comment>
<dbReference type="EMBL" id="RWGY01000039">
    <property type="protein sequence ID" value="TVU12570.1"/>
    <property type="molecule type" value="Genomic_DNA"/>
</dbReference>
<dbReference type="Gramene" id="TVU12570">
    <property type="protein sequence ID" value="TVU12570"/>
    <property type="gene ID" value="EJB05_46221"/>
</dbReference>
<keyword evidence="4" id="KW-0949">S-adenosyl-L-methionine</keyword>
<evidence type="ECO:0000256" key="3">
    <source>
        <dbReference type="ARBA" id="ARBA00022679"/>
    </source>
</evidence>
<evidence type="ECO:0000313" key="10">
    <source>
        <dbReference type="Proteomes" id="UP000324897"/>
    </source>
</evidence>
<dbReference type="SUPFAM" id="SSF53335">
    <property type="entry name" value="S-adenosyl-L-methionine-dependent methyltransferases"/>
    <property type="match status" value="2"/>
</dbReference>
<dbReference type="PROSITE" id="PS51680">
    <property type="entry name" value="SAM_MT_DRM"/>
    <property type="match status" value="1"/>
</dbReference>
<dbReference type="GO" id="GO:0003886">
    <property type="term" value="F:DNA (cytosine-5-)-methyltransferase activity"/>
    <property type="evidence" value="ECO:0007669"/>
    <property type="project" value="TreeGrafter"/>
</dbReference>
<dbReference type="Proteomes" id="UP000324897">
    <property type="component" value="Chromosome 3"/>
</dbReference>
<dbReference type="InterPro" id="IPR029063">
    <property type="entry name" value="SAM-dependent_MTases_sf"/>
</dbReference>
<evidence type="ECO:0000256" key="1">
    <source>
        <dbReference type="ARBA" id="ARBA00004123"/>
    </source>
</evidence>
<gene>
    <name evidence="9" type="ORF">EJB05_46221</name>
</gene>
<feature type="non-terminal residue" evidence="9">
    <location>
        <position position="1"/>
    </location>
</feature>
<dbReference type="Gene3D" id="3.90.120.10">
    <property type="entry name" value="DNA Methylase, subunit A, domain 2"/>
    <property type="match status" value="1"/>
</dbReference>
<evidence type="ECO:0000256" key="7">
    <source>
        <dbReference type="ARBA" id="ARBA00023242"/>
    </source>
</evidence>